<dbReference type="GO" id="GO:0005085">
    <property type="term" value="F:guanyl-nucleotide exchange factor activity"/>
    <property type="evidence" value="ECO:0007669"/>
    <property type="project" value="UniProtKB-KW"/>
</dbReference>
<feature type="domain" description="GDPGP1-like N-terminal" evidence="1">
    <location>
        <begin position="21"/>
        <end position="193"/>
    </location>
</feature>
<dbReference type="GO" id="GO:0016787">
    <property type="term" value="F:hydrolase activity"/>
    <property type="evidence" value="ECO:0007669"/>
    <property type="project" value="UniProtKB-KW"/>
</dbReference>
<gene>
    <name evidence="2" type="ORF">D915_010357</name>
</gene>
<organism evidence="2 3">
    <name type="scientific">Fasciola hepatica</name>
    <name type="common">Liver fluke</name>
    <dbReference type="NCBI Taxonomy" id="6192"/>
    <lineage>
        <taxon>Eukaryota</taxon>
        <taxon>Metazoa</taxon>
        <taxon>Spiralia</taxon>
        <taxon>Lophotrochozoa</taxon>
        <taxon>Platyhelminthes</taxon>
        <taxon>Trematoda</taxon>
        <taxon>Digenea</taxon>
        <taxon>Plagiorchiida</taxon>
        <taxon>Echinostomata</taxon>
        <taxon>Echinostomatoidea</taxon>
        <taxon>Fasciolidae</taxon>
        <taxon>Fasciola</taxon>
    </lineage>
</organism>
<dbReference type="Proteomes" id="UP000230066">
    <property type="component" value="Unassembled WGS sequence"/>
</dbReference>
<dbReference type="Pfam" id="PF26217">
    <property type="entry name" value="GDPGP1_N"/>
    <property type="match status" value="1"/>
</dbReference>
<dbReference type="GO" id="GO:0000166">
    <property type="term" value="F:nucleotide binding"/>
    <property type="evidence" value="ECO:0007669"/>
    <property type="project" value="UniProtKB-KW"/>
</dbReference>
<evidence type="ECO:0000259" key="1">
    <source>
        <dbReference type="Pfam" id="PF26217"/>
    </source>
</evidence>
<evidence type="ECO:0000313" key="3">
    <source>
        <dbReference type="Proteomes" id="UP000230066"/>
    </source>
</evidence>
<evidence type="ECO:0000313" key="2">
    <source>
        <dbReference type="EMBL" id="THD18957.1"/>
    </source>
</evidence>
<comment type="caution">
    <text evidence="2">The sequence shown here is derived from an EMBL/GenBank/DDBJ whole genome shotgun (WGS) entry which is preliminary data.</text>
</comment>
<dbReference type="SUPFAM" id="SSF54197">
    <property type="entry name" value="HIT-like"/>
    <property type="match status" value="1"/>
</dbReference>
<dbReference type="EMBL" id="JXXN02007866">
    <property type="protein sequence ID" value="THD18957.1"/>
    <property type="molecule type" value="Genomic_DNA"/>
</dbReference>
<dbReference type="PANTHER" id="PTHR20884:SF8">
    <property type="entry name" value="GDP-D-GLUCOSE PHOSPHORYLASE 1"/>
    <property type="match status" value="1"/>
</dbReference>
<name>A0A4E0RBV3_FASHE</name>
<sequence>MHFSFSSADLVLKAAGGVTKFDNVVSECWNRLHDTGQLRYKLQPSLVRFTAGPSTARILILVSNGYSLTQCSLNQSNPNRFLLRRTPIAPTSLDEPLTGFSFTRVKSNEVICTLAETNTKQDPCTLLVNISPFTPLHCLFVPNPENLYNQYLRRSALRSAIKCILLSDNHRMCMGFNSLLAHASVNHLHFHLWESPDYLWTMCTELLPKRNLQNYLEVRGHPVDNFARELTSLEDLENFVDSVWRVVEQCQILRIAHNLFLARGKNSGFLRAIIWPRRSVYTAKSLGPTDANSSANANGYNIAVAELAGMFVVASDNVAEQLSQHQGLISALEDEKLPSDVASRLVNELCGDTVM</sequence>
<dbReference type="GO" id="GO:0006006">
    <property type="term" value="P:glucose metabolic process"/>
    <property type="evidence" value="ECO:0007669"/>
    <property type="project" value="TreeGrafter"/>
</dbReference>
<dbReference type="InterPro" id="IPR026506">
    <property type="entry name" value="GDPGP"/>
</dbReference>
<protein>
    <submittedName>
        <fullName evidence="2">GDP-D-glucose phosphorylase 1</fullName>
    </submittedName>
</protein>
<reference evidence="2" key="1">
    <citation type="submission" date="2019-03" db="EMBL/GenBank/DDBJ databases">
        <title>Improved annotation for the trematode Fasciola hepatica.</title>
        <authorList>
            <person name="Choi Y.-J."/>
            <person name="Martin J."/>
            <person name="Mitreva M."/>
        </authorList>
    </citation>
    <scope>NUCLEOTIDE SEQUENCE [LARGE SCALE GENOMIC DNA]</scope>
</reference>
<dbReference type="InterPro" id="IPR036265">
    <property type="entry name" value="HIT-like_sf"/>
</dbReference>
<dbReference type="GO" id="GO:0080048">
    <property type="term" value="F:GDP-D-glucose phosphorylase activity"/>
    <property type="evidence" value="ECO:0007669"/>
    <property type="project" value="UniProtKB-EC"/>
</dbReference>
<dbReference type="GO" id="GO:0005737">
    <property type="term" value="C:cytoplasm"/>
    <property type="evidence" value="ECO:0007669"/>
    <property type="project" value="UniProtKB-SubCell"/>
</dbReference>
<dbReference type="InterPro" id="IPR058866">
    <property type="entry name" value="GDPGP1_N"/>
</dbReference>
<keyword evidence="3" id="KW-1185">Reference proteome</keyword>
<dbReference type="AlphaFoldDB" id="A0A4E0RBV3"/>
<dbReference type="PANTHER" id="PTHR20884">
    <property type="entry name" value="GDP-D-GLUCOSE PHOSPHORYLASE 1"/>
    <property type="match status" value="1"/>
</dbReference>
<accession>A0A4E0RBV3</accession>
<proteinExistence type="predicted"/>